<evidence type="ECO:0000256" key="3">
    <source>
        <dbReference type="SAM" id="Coils"/>
    </source>
</evidence>
<feature type="coiled-coil region" evidence="3">
    <location>
        <begin position="147"/>
        <end position="174"/>
    </location>
</feature>
<dbReference type="InterPro" id="IPR029016">
    <property type="entry name" value="GAF-like_dom_sf"/>
</dbReference>
<dbReference type="InterPro" id="IPR050469">
    <property type="entry name" value="Diguanylate_Cyclase"/>
</dbReference>
<evidence type="ECO:0000313" key="5">
    <source>
        <dbReference type="EMBL" id="GAB57779.1"/>
    </source>
</evidence>
<dbReference type="EMBL" id="BAFK01000003">
    <property type="protein sequence ID" value="GAB57779.1"/>
    <property type="molecule type" value="Genomic_DNA"/>
</dbReference>
<dbReference type="PANTHER" id="PTHR45138">
    <property type="entry name" value="REGULATORY COMPONENTS OF SENSORY TRANSDUCTION SYSTEM"/>
    <property type="match status" value="1"/>
</dbReference>
<dbReference type="CDD" id="cd01949">
    <property type="entry name" value="GGDEF"/>
    <property type="match status" value="1"/>
</dbReference>
<dbReference type="Pfam" id="PF00990">
    <property type="entry name" value="GGDEF"/>
    <property type="match status" value="1"/>
</dbReference>
<dbReference type="PANTHER" id="PTHR45138:SF9">
    <property type="entry name" value="DIGUANYLATE CYCLASE DGCM-RELATED"/>
    <property type="match status" value="1"/>
</dbReference>
<keyword evidence="3" id="KW-0175">Coiled coil</keyword>
<reference evidence="5 6" key="1">
    <citation type="journal article" date="2012" name="J. Bacteriol.">
        <title>Genome Sequence of the Protease-Producing Bacterium Rheinheimera nanhaiensis E407-8T, Isolated from Deep-Sea Sediment of the South China Sea.</title>
        <authorList>
            <person name="Zhang X.-Y."/>
            <person name="Zhang Y.-J."/>
            <person name="Qin Q.-L."/>
            <person name="Xie B.-B."/>
            <person name="Chen X.-L."/>
            <person name="Zhou B.-C."/>
            <person name="Zhang Y.-Z."/>
        </authorList>
    </citation>
    <scope>NUCLEOTIDE SEQUENCE [LARGE SCALE GENOMIC DNA]</scope>
    <source>
        <strain evidence="5 6">E407-8</strain>
    </source>
</reference>
<dbReference type="Pfam" id="PF13185">
    <property type="entry name" value="GAF_2"/>
    <property type="match status" value="1"/>
</dbReference>
<evidence type="ECO:0000256" key="1">
    <source>
        <dbReference type="ARBA" id="ARBA00012528"/>
    </source>
</evidence>
<comment type="caution">
    <text evidence="5">The sequence shown here is derived from an EMBL/GenBank/DDBJ whole genome shotgun (WGS) entry which is preliminary data.</text>
</comment>
<proteinExistence type="predicted"/>
<dbReference type="SUPFAM" id="SSF55073">
    <property type="entry name" value="Nucleotide cyclase"/>
    <property type="match status" value="1"/>
</dbReference>
<dbReference type="NCBIfam" id="TIGR00254">
    <property type="entry name" value="GGDEF"/>
    <property type="match status" value="1"/>
</dbReference>
<comment type="catalytic activity">
    <reaction evidence="2">
        <text>2 GTP = 3',3'-c-di-GMP + 2 diphosphate</text>
        <dbReference type="Rhea" id="RHEA:24898"/>
        <dbReference type="ChEBI" id="CHEBI:33019"/>
        <dbReference type="ChEBI" id="CHEBI:37565"/>
        <dbReference type="ChEBI" id="CHEBI:58805"/>
        <dbReference type="EC" id="2.7.7.65"/>
    </reaction>
</comment>
<gene>
    <name evidence="5" type="primary">yeaP</name>
    <name evidence="5" type="ORF">RNAN_0748</name>
</gene>
<dbReference type="GO" id="GO:0052621">
    <property type="term" value="F:diguanylate cyclase activity"/>
    <property type="evidence" value="ECO:0007669"/>
    <property type="project" value="UniProtKB-EC"/>
</dbReference>
<dbReference type="OrthoDB" id="9812358at2"/>
<dbReference type="RefSeq" id="WP_008218841.1">
    <property type="nucleotide sequence ID" value="NZ_BAFK01000003.1"/>
</dbReference>
<sequence>METVLSELNSAFNEHNLEQQVRALIQLLQQSTGLESAYFTRIDLDKGVQQVVYALNSGKLQLNEGLTVNWDDTLCKRALEQRQYVTTDVASCWGDSVAASELGINTYMSAPVCLSDGKVYGTVCAASTLSASVSAENRTLIELIGRVIGMQVEREQLMQQLEQENRQFRNVALTDPLTGLGNRRALEQELNRALANSQRNGTVVYAAYIDLDNFKTINDEYGHDAGDRFLLAITDRLKQGRRDGDFIARIGGDEFVVFGFITGTDVVQAGKILRQQIYDTTEDQFDIGTSVLYYKGASVGLALAQPGDDATVLLKRADEQMYQQKKLRKTKRA</sequence>
<keyword evidence="6" id="KW-1185">Reference proteome</keyword>
<accession>I1DUQ1</accession>
<dbReference type="PROSITE" id="PS50887">
    <property type="entry name" value="GGDEF"/>
    <property type="match status" value="1"/>
</dbReference>
<dbReference type="InterPro" id="IPR043128">
    <property type="entry name" value="Rev_trsase/Diguanyl_cyclase"/>
</dbReference>
<feature type="domain" description="GGDEF" evidence="4">
    <location>
        <begin position="202"/>
        <end position="333"/>
    </location>
</feature>
<dbReference type="Proteomes" id="UP000004374">
    <property type="component" value="Unassembled WGS sequence"/>
</dbReference>
<dbReference type="Gene3D" id="3.30.450.40">
    <property type="match status" value="1"/>
</dbReference>
<dbReference type="InterPro" id="IPR003018">
    <property type="entry name" value="GAF"/>
</dbReference>
<dbReference type="InterPro" id="IPR029787">
    <property type="entry name" value="Nucleotide_cyclase"/>
</dbReference>
<dbReference type="SMART" id="SM00065">
    <property type="entry name" value="GAF"/>
    <property type="match status" value="1"/>
</dbReference>
<evidence type="ECO:0000256" key="2">
    <source>
        <dbReference type="ARBA" id="ARBA00034247"/>
    </source>
</evidence>
<name>I1DUQ1_9GAMM</name>
<dbReference type="InterPro" id="IPR000160">
    <property type="entry name" value="GGDEF_dom"/>
</dbReference>
<evidence type="ECO:0000259" key="4">
    <source>
        <dbReference type="PROSITE" id="PS50887"/>
    </source>
</evidence>
<organism evidence="5 6">
    <name type="scientific">Rheinheimera nanhaiensis E407-8</name>
    <dbReference type="NCBI Taxonomy" id="562729"/>
    <lineage>
        <taxon>Bacteria</taxon>
        <taxon>Pseudomonadati</taxon>
        <taxon>Pseudomonadota</taxon>
        <taxon>Gammaproteobacteria</taxon>
        <taxon>Chromatiales</taxon>
        <taxon>Chromatiaceae</taxon>
        <taxon>Rheinheimera</taxon>
    </lineage>
</organism>
<protein>
    <recommendedName>
        <fullName evidence="1">diguanylate cyclase</fullName>
        <ecNumber evidence="1">2.7.7.65</ecNumber>
    </recommendedName>
</protein>
<dbReference type="STRING" id="562729.RNAN_0748"/>
<dbReference type="SMART" id="SM00267">
    <property type="entry name" value="GGDEF"/>
    <property type="match status" value="1"/>
</dbReference>
<dbReference type="SUPFAM" id="SSF55781">
    <property type="entry name" value="GAF domain-like"/>
    <property type="match status" value="1"/>
</dbReference>
<evidence type="ECO:0000313" key="6">
    <source>
        <dbReference type="Proteomes" id="UP000004374"/>
    </source>
</evidence>
<dbReference type="AlphaFoldDB" id="I1DUQ1"/>
<dbReference type="EC" id="2.7.7.65" evidence="1"/>
<dbReference type="Gene3D" id="3.30.70.270">
    <property type="match status" value="1"/>
</dbReference>